<proteinExistence type="inferred from homology"/>
<comment type="caution">
    <text evidence="4">The sequence shown here is derived from an EMBL/GenBank/DDBJ whole genome shotgun (WGS) entry which is preliminary data.</text>
</comment>
<dbReference type="SUPFAM" id="SSF51905">
    <property type="entry name" value="FAD/NAD(P)-binding domain"/>
    <property type="match status" value="1"/>
</dbReference>
<dbReference type="PANTHER" id="PTHR13847:SF280">
    <property type="entry name" value="D-AMINO ACID DEHYDROGENASE"/>
    <property type="match status" value="1"/>
</dbReference>
<evidence type="ECO:0000256" key="1">
    <source>
        <dbReference type="ARBA" id="ARBA00009410"/>
    </source>
</evidence>
<sequence length="442" mass="48053">MGLNVGVVHSTAQFPQQTEVVVIGGGIIGVATALSLVSRGIPTVLVEKGYIAGEQSSRNWGWCRRTGRDIRELPLINLSMQLWEGMNERLQQDCGFTVTGIAYASRSEQQLQTHQQWLQEARQHDIHSEMLSREQLQLKMPGVKGNYFGALYTPGDGRAEPQLAAPALARAACEAGLNLQQHCAVRQIGYSGGKVSEVITERGVIRCGAVVVAGGAWSRLLMQGCGLTLPQLKVLSMVLRTAVTDFDPGMSASFGSVAIRKRQDGGLTVASSATSISDITPDSLRFMRSYLPAYRQERQSINLRLSGRFWHEMLQWQPGKADQISLYEKIRVLDPQPDAAAVARILSNLHQTLPQLSSLQAEQSWAGYIDTMPDAIPVISGIESVPGLFLATGFSGHGFGIGPGAGQLMADLVSGSTPSVDPRPFRFSRFTDGEKIQAQHWL</sequence>
<dbReference type="Gene3D" id="3.30.9.10">
    <property type="entry name" value="D-Amino Acid Oxidase, subunit A, domain 2"/>
    <property type="match status" value="2"/>
</dbReference>
<evidence type="ECO:0000313" key="5">
    <source>
        <dbReference type="Proteomes" id="UP000029577"/>
    </source>
</evidence>
<keyword evidence="5" id="KW-1185">Reference proteome</keyword>
<dbReference type="GO" id="GO:0005886">
    <property type="term" value="C:plasma membrane"/>
    <property type="evidence" value="ECO:0007669"/>
    <property type="project" value="TreeGrafter"/>
</dbReference>
<dbReference type="GO" id="GO:0008718">
    <property type="term" value="F:D-amino-acid dehydrogenase activity"/>
    <property type="evidence" value="ECO:0007669"/>
    <property type="project" value="TreeGrafter"/>
</dbReference>
<dbReference type="STRING" id="642227.HA49_00940"/>
<dbReference type="EMBL" id="JPKR02000005">
    <property type="protein sequence ID" value="KGD80267.1"/>
    <property type="molecule type" value="Genomic_DNA"/>
</dbReference>
<accession>A0A095TUF0</accession>
<evidence type="ECO:0000259" key="3">
    <source>
        <dbReference type="Pfam" id="PF01266"/>
    </source>
</evidence>
<evidence type="ECO:0000313" key="4">
    <source>
        <dbReference type="EMBL" id="KGD80267.1"/>
    </source>
</evidence>
<dbReference type="Pfam" id="PF01266">
    <property type="entry name" value="DAO"/>
    <property type="match status" value="1"/>
</dbReference>
<dbReference type="Gene3D" id="3.50.50.60">
    <property type="entry name" value="FAD/NAD(P)-binding domain"/>
    <property type="match status" value="2"/>
</dbReference>
<dbReference type="GO" id="GO:0005737">
    <property type="term" value="C:cytoplasm"/>
    <property type="evidence" value="ECO:0007669"/>
    <property type="project" value="TreeGrafter"/>
</dbReference>
<dbReference type="PANTHER" id="PTHR13847">
    <property type="entry name" value="SARCOSINE DEHYDROGENASE-RELATED"/>
    <property type="match status" value="1"/>
</dbReference>
<feature type="domain" description="FAD dependent oxidoreductase" evidence="3">
    <location>
        <begin position="20"/>
        <end position="412"/>
    </location>
</feature>
<organism evidence="4 5">
    <name type="scientific">Tatumella morbirosei</name>
    <dbReference type="NCBI Taxonomy" id="642227"/>
    <lineage>
        <taxon>Bacteria</taxon>
        <taxon>Pseudomonadati</taxon>
        <taxon>Pseudomonadota</taxon>
        <taxon>Gammaproteobacteria</taxon>
        <taxon>Enterobacterales</taxon>
        <taxon>Erwiniaceae</taxon>
        <taxon>Tatumella</taxon>
    </lineage>
</organism>
<dbReference type="AlphaFoldDB" id="A0A095TUF0"/>
<dbReference type="RefSeq" id="WP_038015666.1">
    <property type="nucleotide sequence ID" value="NZ_JPKR02000005.1"/>
</dbReference>
<gene>
    <name evidence="4" type="ORF">HA49_00940</name>
</gene>
<dbReference type="GO" id="GO:0055130">
    <property type="term" value="P:D-alanine catabolic process"/>
    <property type="evidence" value="ECO:0007669"/>
    <property type="project" value="TreeGrafter"/>
</dbReference>
<dbReference type="InterPro" id="IPR036188">
    <property type="entry name" value="FAD/NAD-bd_sf"/>
</dbReference>
<dbReference type="Proteomes" id="UP000029577">
    <property type="component" value="Unassembled WGS sequence"/>
</dbReference>
<dbReference type="InterPro" id="IPR006076">
    <property type="entry name" value="FAD-dep_OxRdtase"/>
</dbReference>
<keyword evidence="2" id="KW-0560">Oxidoreductase</keyword>
<dbReference type="eggNOG" id="COG0665">
    <property type="taxonomic scope" value="Bacteria"/>
</dbReference>
<reference evidence="4" key="1">
    <citation type="submission" date="2014-12" db="EMBL/GenBank/DDBJ databases">
        <title>The draft genome of the Tatumella morbirosei type strain, LMG23360T isolated from pineapple rot.</title>
        <authorList>
            <person name="Smits T.H."/>
            <person name="Palmer M."/>
            <person name="Venter S.N."/>
            <person name="Duffy B."/>
            <person name="Steenkamp E.T."/>
            <person name="Chan W.Y."/>
            <person name="Coutinho T.A."/>
            <person name="Coetzee M.P."/>
            <person name="De Maayer P."/>
        </authorList>
    </citation>
    <scope>NUCLEOTIDE SEQUENCE [LARGE SCALE GENOMIC DNA]</scope>
    <source>
        <strain evidence="4">LMG 23360</strain>
    </source>
</reference>
<name>A0A095TUF0_9GAMM</name>
<protein>
    <submittedName>
        <fullName evidence="4">D-amino acid oxidase</fullName>
    </submittedName>
</protein>
<comment type="similarity">
    <text evidence="1">Belongs to the DadA oxidoreductase family.</text>
</comment>
<dbReference type="OrthoDB" id="9815989at2"/>
<evidence type="ECO:0000256" key="2">
    <source>
        <dbReference type="ARBA" id="ARBA00023002"/>
    </source>
</evidence>